<dbReference type="SMART" id="SM00588">
    <property type="entry name" value="NEUZ"/>
    <property type="match status" value="6"/>
</dbReference>
<feature type="domain" description="NHR" evidence="2">
    <location>
        <begin position="4"/>
        <end position="170"/>
    </location>
</feature>
<feature type="domain" description="NHR" evidence="2">
    <location>
        <begin position="604"/>
        <end position="770"/>
    </location>
</feature>
<sequence>MAASQAFHSRTGSLVTLSNGNRTAQRNHPTQEFNNGIVISKDPLRDNEIFEVIIDKKVNSWSGSIEIGVSTQDPAHLDFPTSATSLREGAWIMSGCSILRDGRSVMDEYGRDLDQLNQGDRVGVQRTLNGELHIYIKGVDQGCAAKGLPASVYAVVDMYGKCIQVSIVNHDRRSVVLPVNGLEEDILARIPSTFQRSASNEVLRFHERCGSLIKLSNNNRTAERRRPLEEFNNGVVMTNRPLRDNELFEIRIDRLVDKWSGSIEMGITTHNPGLLDFPATMTNMRTGTIMMSGCGILTNGKGTRREYGEFNLDELTEGDYVGLVRKANGTLHYYINGLDQGVASSRTPQTVYGVVDLYGMTVKVTITDRDTLSPIYERLERRSFFGLNSGNSEYNEDANGEQNERILFHSNCGAHAMVINNGKTALRPHAMDDFNNGVILTNRPLRNNEVFEVRLDEIVDKWAGSIEIGVTTHSPREIEFPSTMTNIRSGTWMMTGNGIMHNGTTVIDEYGQNLDRLGVGDCVGVMRKENGTLHFYVNGIDQGTAAYNIPDVLYAVIDLYGQAAEASIIDSSDPVQQMDNNPNSVRSMRRTSNITLTQDEQTNDLRFHHLHGANAMITNNGLTACRPNATGEFNDAIVMSNRTLRTGELFEVVIEKMVDRWSGSIEAGVTAIHPTDLDFPSTMTDIDYNTWMLSGSAVMQDGTTVKNGYLLDLDTISVNSRIGMMRALDGSLHYFVDGVDMGVACTDIAENVYAVIDLYGQCSQATIVQSTIRDNHTLSNSSNALLIEHPIPSVHRVRILHKFHQYCGKNISIRSSGCSAYRIRSFNHGIIFSSRPLKTGELFEVKVEQVSKRWSGSLQIGLTTFVPSEALPVNSLPPAASELRTNRNTWLMQGSEVLENGVSLKENYATTLDRLEIGNTVGVKRCSDDTMHVVINGEDKGIAASNIPKGSYAIIDLYGTTEGVTITSSAVEYPDSSRAPSIASDLSDEIEEINGHMESVQEPVCIEFQENHGKNIQLCNGNLTACRTASYNQGVVVSSKPLPIMQRFQIRIDRLNSRWTSSLQIGVLGFSPEKLNFPPTASTIKRCCWVVQSDSVFHNGVKVKEKFGPNLDTLQIGHKVGIMLDNDHSLHYYVNDVDQGMAAKNIPFGSFAVVDLYGQCEQVTIVADDSSMAASLPVEGREKQDMEDGLKESVCPTPPLTDNVIRNCEYQNRCIRFKSTIGLPDGYFESDPKMSICYCETCHKIRGDEPYYKKGQPPKDYALPFGWCKFALRVMPRAQLLNAFKEWHIAYHGTKVGHIRKVLDKGELVLPDPKSHSWQVARVVFQICVKPGSYKCGPPSVGANEPIDPQFSNNEIEWYSKEKGAIILQSLLVKID</sequence>
<dbReference type="GeneID" id="100370895"/>
<dbReference type="RefSeq" id="XP_006813437.1">
    <property type="nucleotide sequence ID" value="XM_006813374.1"/>
</dbReference>
<dbReference type="InterPro" id="IPR013320">
    <property type="entry name" value="ConA-like_dom_sf"/>
</dbReference>
<gene>
    <name evidence="4" type="primary">LOC100370895</name>
</gene>
<feature type="domain" description="NHR" evidence="2">
    <location>
        <begin position="1005"/>
        <end position="1168"/>
    </location>
</feature>
<evidence type="ECO:0000259" key="2">
    <source>
        <dbReference type="PROSITE" id="PS51065"/>
    </source>
</evidence>
<dbReference type="Proteomes" id="UP000694865">
    <property type="component" value="Unplaced"/>
</dbReference>
<feature type="domain" description="NHR" evidence="2">
    <location>
        <begin position="202"/>
        <end position="369"/>
    </location>
</feature>
<dbReference type="PANTHER" id="PTHR12429:SF14">
    <property type="entry name" value="NEURALIZED-LIKE PROTEIN 4"/>
    <property type="match status" value="1"/>
</dbReference>
<feature type="region of interest" description="Disordered" evidence="1">
    <location>
        <begin position="1"/>
        <end position="35"/>
    </location>
</feature>
<dbReference type="InterPro" id="IPR037962">
    <property type="entry name" value="Neuralized"/>
</dbReference>
<organism evidence="3 4">
    <name type="scientific">Saccoglossus kowalevskii</name>
    <name type="common">Acorn worm</name>
    <dbReference type="NCBI Taxonomy" id="10224"/>
    <lineage>
        <taxon>Eukaryota</taxon>
        <taxon>Metazoa</taxon>
        <taxon>Hemichordata</taxon>
        <taxon>Enteropneusta</taxon>
        <taxon>Harrimaniidae</taxon>
        <taxon>Saccoglossus</taxon>
    </lineage>
</organism>
<dbReference type="CDD" id="cd12887">
    <property type="entry name" value="SPRY_NHR_like"/>
    <property type="match status" value="6"/>
</dbReference>
<proteinExistence type="predicted"/>
<evidence type="ECO:0000256" key="1">
    <source>
        <dbReference type="SAM" id="MobiDB-lite"/>
    </source>
</evidence>
<dbReference type="InterPro" id="IPR043136">
    <property type="entry name" value="B30.2/SPRY_sf"/>
</dbReference>
<evidence type="ECO:0000313" key="4">
    <source>
        <dbReference type="RefSeq" id="XP_006813437.1"/>
    </source>
</evidence>
<dbReference type="SUPFAM" id="SSF49899">
    <property type="entry name" value="Concanavalin A-like lectins/glucanases"/>
    <property type="match status" value="1"/>
</dbReference>
<feature type="domain" description="NHR" evidence="2">
    <location>
        <begin position="405"/>
        <end position="571"/>
    </location>
</feature>
<dbReference type="PROSITE" id="PS51065">
    <property type="entry name" value="NHR"/>
    <property type="match status" value="6"/>
</dbReference>
<protein>
    <submittedName>
        <fullName evidence="4">Neuralized-like protein 4-like</fullName>
    </submittedName>
</protein>
<keyword evidence="3" id="KW-1185">Reference proteome</keyword>
<dbReference type="PANTHER" id="PTHR12429">
    <property type="entry name" value="NEURALIZED"/>
    <property type="match status" value="1"/>
</dbReference>
<accession>A0ABM0M096</accession>
<evidence type="ECO:0000313" key="3">
    <source>
        <dbReference type="Proteomes" id="UP000694865"/>
    </source>
</evidence>
<dbReference type="Gene3D" id="2.60.120.920">
    <property type="match status" value="6"/>
</dbReference>
<reference evidence="4" key="1">
    <citation type="submission" date="2025-08" db="UniProtKB">
        <authorList>
            <consortium name="RefSeq"/>
        </authorList>
    </citation>
    <scope>IDENTIFICATION</scope>
    <source>
        <tissue evidence="4">Testes</tissue>
    </source>
</reference>
<feature type="domain" description="NHR" evidence="2">
    <location>
        <begin position="800"/>
        <end position="969"/>
    </location>
</feature>
<feature type="compositionally biased region" description="Polar residues" evidence="1">
    <location>
        <begin position="1"/>
        <end position="34"/>
    </location>
</feature>
<name>A0ABM0M096_SACKO</name>
<dbReference type="Pfam" id="PF07177">
    <property type="entry name" value="Neuralized"/>
    <property type="match status" value="6"/>
</dbReference>
<dbReference type="InterPro" id="IPR006573">
    <property type="entry name" value="NHR_dom"/>
</dbReference>